<evidence type="ECO:0000313" key="2">
    <source>
        <dbReference type="EMBL" id="TQD86719.1"/>
    </source>
</evidence>
<protein>
    <submittedName>
        <fullName evidence="2">Uncharacterized protein</fullName>
    </submittedName>
</protein>
<feature type="compositionally biased region" description="Low complexity" evidence="1">
    <location>
        <begin position="43"/>
        <end position="68"/>
    </location>
</feature>
<dbReference type="Proteomes" id="UP000315295">
    <property type="component" value="Unassembled WGS sequence"/>
</dbReference>
<evidence type="ECO:0000313" key="3">
    <source>
        <dbReference type="Proteomes" id="UP000315295"/>
    </source>
</evidence>
<feature type="region of interest" description="Disordered" evidence="1">
    <location>
        <begin position="154"/>
        <end position="174"/>
    </location>
</feature>
<dbReference type="AlphaFoldDB" id="A0A540LK72"/>
<organism evidence="2 3">
    <name type="scientific">Malus baccata</name>
    <name type="common">Siberian crab apple</name>
    <name type="synonym">Pyrus baccata</name>
    <dbReference type="NCBI Taxonomy" id="106549"/>
    <lineage>
        <taxon>Eukaryota</taxon>
        <taxon>Viridiplantae</taxon>
        <taxon>Streptophyta</taxon>
        <taxon>Embryophyta</taxon>
        <taxon>Tracheophyta</taxon>
        <taxon>Spermatophyta</taxon>
        <taxon>Magnoliopsida</taxon>
        <taxon>eudicotyledons</taxon>
        <taxon>Gunneridae</taxon>
        <taxon>Pentapetalae</taxon>
        <taxon>rosids</taxon>
        <taxon>fabids</taxon>
        <taxon>Rosales</taxon>
        <taxon>Rosaceae</taxon>
        <taxon>Amygdaloideae</taxon>
        <taxon>Maleae</taxon>
        <taxon>Malus</taxon>
    </lineage>
</organism>
<dbReference type="EMBL" id="VIEB01000558">
    <property type="protein sequence ID" value="TQD86719.1"/>
    <property type="molecule type" value="Genomic_DNA"/>
</dbReference>
<evidence type="ECO:0000256" key="1">
    <source>
        <dbReference type="SAM" id="MobiDB-lite"/>
    </source>
</evidence>
<reference evidence="2 3" key="1">
    <citation type="journal article" date="2019" name="G3 (Bethesda)">
        <title>Sequencing of a Wild Apple (Malus baccata) Genome Unravels the Differences Between Cultivated and Wild Apple Species Regarding Disease Resistance and Cold Tolerance.</title>
        <authorList>
            <person name="Chen X."/>
        </authorList>
    </citation>
    <scope>NUCLEOTIDE SEQUENCE [LARGE SCALE GENOMIC DNA]</scope>
    <source>
        <strain evidence="3">cv. Shandingzi</strain>
        <tissue evidence="2">Leaves</tissue>
    </source>
</reference>
<sequence length="174" mass="19373">MLTNQQAQFHATLQNQRPDLRRTMLEEIRRIRAEPRQPSTERTSSIPTFGSTPSTSSPSATPAPALSSRVRSGSAPKHKNFSGFIIQLIHTNKNINPFICNSLIPFQLSSSSSFFFQWQSWTIHGAHVVEPFAATGLVQFEGVGGVQSLGPLEELKNQSQLRRPRHNPRYAPAP</sequence>
<gene>
    <name evidence="2" type="ORF">C1H46_027742</name>
</gene>
<accession>A0A540LK72</accession>
<proteinExistence type="predicted"/>
<keyword evidence="3" id="KW-1185">Reference proteome</keyword>
<name>A0A540LK72_MALBA</name>
<feature type="region of interest" description="Disordered" evidence="1">
    <location>
        <begin position="29"/>
        <end position="76"/>
    </location>
</feature>
<feature type="region of interest" description="Disordered" evidence="1">
    <location>
        <begin position="1"/>
        <end position="20"/>
    </location>
</feature>
<feature type="compositionally biased region" description="Polar residues" evidence="1">
    <location>
        <begin position="1"/>
        <end position="17"/>
    </location>
</feature>
<comment type="caution">
    <text evidence="2">The sequence shown here is derived from an EMBL/GenBank/DDBJ whole genome shotgun (WGS) entry which is preliminary data.</text>
</comment>